<evidence type="ECO:0000256" key="7">
    <source>
        <dbReference type="ARBA" id="ARBA00022989"/>
    </source>
</evidence>
<evidence type="ECO:0000256" key="3">
    <source>
        <dbReference type="ARBA" id="ARBA00019082"/>
    </source>
</evidence>
<evidence type="ECO:0000256" key="10">
    <source>
        <dbReference type="ARBA" id="ARBA00023209"/>
    </source>
</evidence>
<comment type="subcellular location">
    <subcellularLocation>
        <location evidence="1">Membrane</location>
        <topology evidence="1">Multi-pass membrane protein</topology>
    </subcellularLocation>
</comment>
<keyword evidence="11" id="KW-1208">Phospholipid metabolism</keyword>
<feature type="transmembrane region" description="Helical" evidence="13">
    <location>
        <begin position="114"/>
        <end position="134"/>
    </location>
</feature>
<evidence type="ECO:0000256" key="12">
    <source>
        <dbReference type="ARBA" id="ARBA00023315"/>
    </source>
</evidence>
<keyword evidence="7 13" id="KW-1133">Transmembrane helix</keyword>
<organism evidence="14 15">
    <name type="scientific">Aduncisulcus paluster</name>
    <dbReference type="NCBI Taxonomy" id="2918883"/>
    <lineage>
        <taxon>Eukaryota</taxon>
        <taxon>Metamonada</taxon>
        <taxon>Carpediemonas-like organisms</taxon>
        <taxon>Aduncisulcus</taxon>
    </lineage>
</organism>
<keyword evidence="12 14" id="KW-0012">Acyltransferase</keyword>
<evidence type="ECO:0000256" key="13">
    <source>
        <dbReference type="SAM" id="Phobius"/>
    </source>
</evidence>
<keyword evidence="4" id="KW-0444">Lipid biosynthesis</keyword>
<evidence type="ECO:0000256" key="5">
    <source>
        <dbReference type="ARBA" id="ARBA00022679"/>
    </source>
</evidence>
<evidence type="ECO:0000256" key="2">
    <source>
        <dbReference type="ARBA" id="ARBA00006675"/>
    </source>
</evidence>
<keyword evidence="5" id="KW-0808">Transferase</keyword>
<keyword evidence="15" id="KW-1185">Reference proteome</keyword>
<reference evidence="14" key="1">
    <citation type="submission" date="2022-03" db="EMBL/GenBank/DDBJ databases">
        <title>Draft genome sequence of Aduncisulcus paluster, a free-living microaerophilic Fornicata.</title>
        <authorList>
            <person name="Yuyama I."/>
            <person name="Kume K."/>
            <person name="Tamura T."/>
            <person name="Inagaki Y."/>
            <person name="Hashimoto T."/>
        </authorList>
    </citation>
    <scope>NUCLEOTIDE SEQUENCE</scope>
    <source>
        <strain evidence="14">NY0171</strain>
    </source>
</reference>
<dbReference type="InterPro" id="IPR021261">
    <property type="entry name" value="GPCAT"/>
</dbReference>
<comment type="similarity">
    <text evidence="2">Belongs to the GPC1 family.</text>
</comment>
<dbReference type="Proteomes" id="UP001057375">
    <property type="component" value="Unassembled WGS sequence"/>
</dbReference>
<feature type="transmembrane region" description="Helical" evidence="13">
    <location>
        <begin position="229"/>
        <end position="253"/>
    </location>
</feature>
<keyword evidence="9 13" id="KW-0472">Membrane</keyword>
<dbReference type="PANTHER" id="PTHR31201:SF1">
    <property type="entry name" value="GLYCEROPHOSPHOCHOLINE ACYLTRANSFERASE 1"/>
    <property type="match status" value="1"/>
</dbReference>
<sequence length="374" mass="42894">MIFAAHYSFMTNKNDSIRPEFIHNPLVYRLNINSSPSILKKHASVSQMELLDRLFSAQPNNALRMMYTIAIMGFFILLHTCLSHPQIFPYLGVFAWIIAMISRLFDYWSRNEELYLIDFCYFVDILSFCAAFFFSDATLSEICDNSSFRSIPYALELIKVIFACAAGPVTVAIVFWKNALVFHSPQRIVSILIHCLPFLMVGRMSINVGNIERAEEVSHISNIVLNYKIMIPGVAIVYICWQLLYMFLIFGIFHFYRKKHPYVHCSLGDLCSKFADPKSSIWLLRAIARHNPVGAFSCLAMLIVQGGYTILTSLLTPILWEFPSLFIAVEIFAAAYFLWNGAKDYYQDSTGFLVQEAREYLVSNEVSQSKEIEQ</sequence>
<evidence type="ECO:0000256" key="1">
    <source>
        <dbReference type="ARBA" id="ARBA00004141"/>
    </source>
</evidence>
<feature type="transmembrane region" description="Helical" evidence="13">
    <location>
        <begin position="293"/>
        <end position="311"/>
    </location>
</feature>
<protein>
    <recommendedName>
        <fullName evidence="3">Glycerophosphocholine acyltransferase 1</fullName>
    </recommendedName>
</protein>
<name>A0ABQ5KI64_9EUKA</name>
<feature type="transmembrane region" description="Helical" evidence="13">
    <location>
        <begin position="62"/>
        <end position="81"/>
    </location>
</feature>
<dbReference type="EMBL" id="BQXS01009700">
    <property type="protein sequence ID" value="GKT31576.1"/>
    <property type="molecule type" value="Genomic_DNA"/>
</dbReference>
<evidence type="ECO:0000256" key="11">
    <source>
        <dbReference type="ARBA" id="ARBA00023264"/>
    </source>
</evidence>
<evidence type="ECO:0000256" key="8">
    <source>
        <dbReference type="ARBA" id="ARBA00023098"/>
    </source>
</evidence>
<evidence type="ECO:0000256" key="6">
    <source>
        <dbReference type="ARBA" id="ARBA00022692"/>
    </source>
</evidence>
<dbReference type="PANTHER" id="PTHR31201">
    <property type="entry name" value="OS01G0585100 PROTEIN"/>
    <property type="match status" value="1"/>
</dbReference>
<keyword evidence="8" id="KW-0443">Lipid metabolism</keyword>
<feature type="transmembrane region" description="Helical" evidence="13">
    <location>
        <begin position="87"/>
        <end position="105"/>
    </location>
</feature>
<dbReference type="GO" id="GO:0016746">
    <property type="term" value="F:acyltransferase activity"/>
    <property type="evidence" value="ECO:0007669"/>
    <property type="project" value="UniProtKB-KW"/>
</dbReference>
<keyword evidence="10" id="KW-0594">Phospholipid biosynthesis</keyword>
<proteinExistence type="inferred from homology"/>
<comment type="caution">
    <text evidence="14">The sequence shown here is derived from an EMBL/GenBank/DDBJ whole genome shotgun (WGS) entry which is preliminary data.</text>
</comment>
<feature type="transmembrane region" description="Helical" evidence="13">
    <location>
        <begin position="317"/>
        <end position="339"/>
    </location>
</feature>
<gene>
    <name evidence="14" type="ORF">ADUPG1_005980</name>
</gene>
<feature type="transmembrane region" description="Helical" evidence="13">
    <location>
        <begin position="154"/>
        <end position="176"/>
    </location>
</feature>
<dbReference type="Pfam" id="PF10998">
    <property type="entry name" value="DUF2838"/>
    <property type="match status" value="1"/>
</dbReference>
<evidence type="ECO:0000313" key="14">
    <source>
        <dbReference type="EMBL" id="GKT31576.1"/>
    </source>
</evidence>
<keyword evidence="6 13" id="KW-0812">Transmembrane</keyword>
<evidence type="ECO:0000256" key="9">
    <source>
        <dbReference type="ARBA" id="ARBA00023136"/>
    </source>
</evidence>
<accession>A0ABQ5KI64</accession>
<evidence type="ECO:0000256" key="4">
    <source>
        <dbReference type="ARBA" id="ARBA00022516"/>
    </source>
</evidence>
<feature type="transmembrane region" description="Helical" evidence="13">
    <location>
        <begin position="188"/>
        <end position="209"/>
    </location>
</feature>
<evidence type="ECO:0000313" key="15">
    <source>
        <dbReference type="Proteomes" id="UP001057375"/>
    </source>
</evidence>